<keyword evidence="5" id="KW-1185">Reference proteome</keyword>
<dbReference type="GO" id="GO:1902201">
    <property type="term" value="P:negative regulation of bacterial-type flagellum-dependent cell motility"/>
    <property type="evidence" value="ECO:0007669"/>
    <property type="project" value="TreeGrafter"/>
</dbReference>
<feature type="domain" description="GGDEF" evidence="3">
    <location>
        <begin position="104"/>
        <end position="236"/>
    </location>
</feature>
<protein>
    <recommendedName>
        <fullName evidence="1">diguanylate cyclase</fullName>
        <ecNumber evidence="1">2.7.7.65</ecNumber>
    </recommendedName>
</protein>
<evidence type="ECO:0000313" key="4">
    <source>
        <dbReference type="EMBL" id="RMA40884.1"/>
    </source>
</evidence>
<dbReference type="GO" id="GO:0052621">
    <property type="term" value="F:diguanylate cyclase activity"/>
    <property type="evidence" value="ECO:0007669"/>
    <property type="project" value="UniProtKB-EC"/>
</dbReference>
<dbReference type="GO" id="GO:0005886">
    <property type="term" value="C:plasma membrane"/>
    <property type="evidence" value="ECO:0007669"/>
    <property type="project" value="TreeGrafter"/>
</dbReference>
<feature type="transmembrane region" description="Helical" evidence="2">
    <location>
        <begin position="12"/>
        <end position="32"/>
    </location>
</feature>
<proteinExistence type="predicted"/>
<dbReference type="CDD" id="cd01949">
    <property type="entry name" value="GGDEF"/>
    <property type="match status" value="1"/>
</dbReference>
<keyword evidence="2" id="KW-0812">Transmembrane</keyword>
<comment type="caution">
    <text evidence="4">The sequence shown here is derived from an EMBL/GenBank/DDBJ whole genome shotgun (WGS) entry which is preliminary data.</text>
</comment>
<dbReference type="SMART" id="SM00267">
    <property type="entry name" value="GGDEF"/>
    <property type="match status" value="1"/>
</dbReference>
<sequence>MMLKVRNTTEKWVFVAVVSTISIIASVVLTAVTAPTGLREGALLPALVVPLCVALPTSLWTAGMLLNIHRLNRRLEYLVSHDQMTNLLNRSHFFRRFDVSGAGTIGAIMIADIDRFKSINDTYGHRAGDAVINRIAAILQRGVEPDGFFARFGGEEFVGYLPGKEIEHAQFRAEAIRAAVESQSIRVSGQDLSCTVSIGVQLYDGTCPLDQVLHAADEALYEAKTAGRNRVVRARPRF</sequence>
<dbReference type="SUPFAM" id="SSF55073">
    <property type="entry name" value="Nucleotide cyclase"/>
    <property type="match status" value="1"/>
</dbReference>
<dbReference type="GO" id="GO:0043709">
    <property type="term" value="P:cell adhesion involved in single-species biofilm formation"/>
    <property type="evidence" value="ECO:0007669"/>
    <property type="project" value="TreeGrafter"/>
</dbReference>
<feature type="transmembrane region" description="Helical" evidence="2">
    <location>
        <begin position="44"/>
        <end position="66"/>
    </location>
</feature>
<dbReference type="FunFam" id="3.30.70.270:FF:000001">
    <property type="entry name" value="Diguanylate cyclase domain protein"/>
    <property type="match status" value="1"/>
</dbReference>
<dbReference type="InterPro" id="IPR043128">
    <property type="entry name" value="Rev_trsase/Diguanyl_cyclase"/>
</dbReference>
<dbReference type="EMBL" id="RCNT01000010">
    <property type="protein sequence ID" value="RMA40884.1"/>
    <property type="molecule type" value="Genomic_DNA"/>
</dbReference>
<dbReference type="EC" id="2.7.7.65" evidence="1"/>
<dbReference type="Proteomes" id="UP000281343">
    <property type="component" value="Unassembled WGS sequence"/>
</dbReference>
<accession>A0A3L9XW96</accession>
<dbReference type="PROSITE" id="PS50887">
    <property type="entry name" value="GGDEF"/>
    <property type="match status" value="1"/>
</dbReference>
<keyword evidence="2" id="KW-1133">Transmembrane helix</keyword>
<gene>
    <name evidence="4" type="ORF">D9R08_17125</name>
</gene>
<keyword evidence="2" id="KW-0472">Membrane</keyword>
<dbReference type="Gene3D" id="3.30.70.270">
    <property type="match status" value="1"/>
</dbReference>
<dbReference type="PANTHER" id="PTHR45138:SF5">
    <property type="entry name" value="BIFUNCTIONAL PERIPLASMIC SUBSTRATE BINDING PROTEIN_CYTOPLASMIC DIGUANYLATE CYCLASE"/>
    <property type="match status" value="1"/>
</dbReference>
<name>A0A3L9XW96_9RHOB</name>
<evidence type="ECO:0000256" key="2">
    <source>
        <dbReference type="SAM" id="Phobius"/>
    </source>
</evidence>
<dbReference type="AlphaFoldDB" id="A0A3L9XW96"/>
<dbReference type="InterPro" id="IPR050469">
    <property type="entry name" value="Diguanylate_Cyclase"/>
</dbReference>
<dbReference type="NCBIfam" id="TIGR00254">
    <property type="entry name" value="GGDEF"/>
    <property type="match status" value="1"/>
</dbReference>
<dbReference type="PANTHER" id="PTHR45138">
    <property type="entry name" value="REGULATORY COMPONENTS OF SENSORY TRANSDUCTION SYSTEM"/>
    <property type="match status" value="1"/>
</dbReference>
<dbReference type="Pfam" id="PF00990">
    <property type="entry name" value="GGDEF"/>
    <property type="match status" value="1"/>
</dbReference>
<organism evidence="4 5">
    <name type="scientific">Rhodophyticola porphyridii</name>
    <dbReference type="NCBI Taxonomy" id="1852017"/>
    <lineage>
        <taxon>Bacteria</taxon>
        <taxon>Pseudomonadati</taxon>
        <taxon>Pseudomonadota</taxon>
        <taxon>Alphaproteobacteria</taxon>
        <taxon>Rhodobacterales</taxon>
        <taxon>Roseobacteraceae</taxon>
        <taxon>Rhodophyticola</taxon>
    </lineage>
</organism>
<dbReference type="InterPro" id="IPR029787">
    <property type="entry name" value="Nucleotide_cyclase"/>
</dbReference>
<evidence type="ECO:0000313" key="5">
    <source>
        <dbReference type="Proteomes" id="UP000281343"/>
    </source>
</evidence>
<evidence type="ECO:0000256" key="1">
    <source>
        <dbReference type="ARBA" id="ARBA00012528"/>
    </source>
</evidence>
<reference evidence="4 5" key="1">
    <citation type="submission" date="2018-10" db="EMBL/GenBank/DDBJ databases">
        <authorList>
            <person name="Jung H.S."/>
            <person name="Jeon C.O."/>
        </authorList>
    </citation>
    <scope>NUCLEOTIDE SEQUENCE [LARGE SCALE GENOMIC DNA]</scope>
    <source>
        <strain evidence="4 5">MA-7-27</strain>
    </source>
</reference>
<evidence type="ECO:0000259" key="3">
    <source>
        <dbReference type="PROSITE" id="PS50887"/>
    </source>
</evidence>
<dbReference type="InterPro" id="IPR000160">
    <property type="entry name" value="GGDEF_dom"/>
</dbReference>